<feature type="compositionally biased region" description="Low complexity" evidence="1">
    <location>
        <begin position="48"/>
        <end position="60"/>
    </location>
</feature>
<reference evidence="3" key="1">
    <citation type="submission" date="2023-06" db="EMBL/GenBank/DDBJ databases">
        <title>Conoideocrella luteorostrata (Hypocreales: Clavicipitaceae), a potential biocontrol fungus for elongate hemlock scale in United States Christmas tree production areas.</title>
        <authorList>
            <person name="Barrett H."/>
            <person name="Lovett B."/>
            <person name="Macias A.M."/>
            <person name="Stajich J.E."/>
            <person name="Kasson M.T."/>
        </authorList>
    </citation>
    <scope>NUCLEOTIDE SEQUENCE</scope>
    <source>
        <strain evidence="3">ARSEF 14590</strain>
    </source>
</reference>
<proteinExistence type="predicted"/>
<organism evidence="3 4">
    <name type="scientific">Conoideocrella luteorostrata</name>
    <dbReference type="NCBI Taxonomy" id="1105319"/>
    <lineage>
        <taxon>Eukaryota</taxon>
        <taxon>Fungi</taxon>
        <taxon>Dikarya</taxon>
        <taxon>Ascomycota</taxon>
        <taxon>Pezizomycotina</taxon>
        <taxon>Sordariomycetes</taxon>
        <taxon>Hypocreomycetidae</taxon>
        <taxon>Hypocreales</taxon>
        <taxon>Clavicipitaceae</taxon>
        <taxon>Conoideocrella</taxon>
    </lineage>
</organism>
<keyword evidence="2" id="KW-0732">Signal</keyword>
<protein>
    <submittedName>
        <fullName evidence="3">Uncharacterized protein</fullName>
    </submittedName>
</protein>
<dbReference type="AlphaFoldDB" id="A0AAJ0FNK3"/>
<evidence type="ECO:0000256" key="2">
    <source>
        <dbReference type="SAM" id="SignalP"/>
    </source>
</evidence>
<gene>
    <name evidence="3" type="ORF">QQS21_011247</name>
</gene>
<evidence type="ECO:0000313" key="3">
    <source>
        <dbReference type="EMBL" id="KAK2591071.1"/>
    </source>
</evidence>
<feature type="signal peptide" evidence="2">
    <location>
        <begin position="1"/>
        <end position="26"/>
    </location>
</feature>
<comment type="caution">
    <text evidence="3">The sequence shown here is derived from an EMBL/GenBank/DDBJ whole genome shotgun (WGS) entry which is preliminary data.</text>
</comment>
<keyword evidence="4" id="KW-1185">Reference proteome</keyword>
<sequence>MLPGALAIRLLGFAAHASFVVATAAASEVNFANGYKQHRAAEQRVKENPSNNNQKPKPSQTEVDREWRMVCRQASILIREQCTTTKCQTEMVRGNLLKRCAKTPQDDKQCNDVLNPLVELCGTEQCRQGLEALKSKECVGRKDPAAESNNGTVTESDVNGDMAPMTRSEWETRCNKIARTIIQSCEAKKKCIDNFKSTRLWTNCDKDRPKSKNDCKALFSGKLSACPSTECISKVTDLEDKACAGNTPK</sequence>
<dbReference type="Proteomes" id="UP001251528">
    <property type="component" value="Unassembled WGS sequence"/>
</dbReference>
<feature type="region of interest" description="Disordered" evidence="1">
    <location>
        <begin position="43"/>
        <end position="65"/>
    </location>
</feature>
<evidence type="ECO:0000313" key="4">
    <source>
        <dbReference type="Proteomes" id="UP001251528"/>
    </source>
</evidence>
<feature type="chain" id="PRO_5042546803" evidence="2">
    <location>
        <begin position="27"/>
        <end position="249"/>
    </location>
</feature>
<evidence type="ECO:0000256" key="1">
    <source>
        <dbReference type="SAM" id="MobiDB-lite"/>
    </source>
</evidence>
<accession>A0AAJ0FNK3</accession>
<dbReference type="EMBL" id="JASWJB010000367">
    <property type="protein sequence ID" value="KAK2591071.1"/>
    <property type="molecule type" value="Genomic_DNA"/>
</dbReference>
<name>A0AAJ0FNK3_9HYPO</name>